<dbReference type="Pfam" id="PF07722">
    <property type="entry name" value="Peptidase_C26"/>
    <property type="match status" value="1"/>
</dbReference>
<dbReference type="GO" id="GO:0005829">
    <property type="term" value="C:cytosol"/>
    <property type="evidence" value="ECO:0007669"/>
    <property type="project" value="TreeGrafter"/>
</dbReference>
<keyword evidence="1" id="KW-0315">Glutamine amidotransferase</keyword>
<gene>
    <name evidence="1" type="ORF">SAMN04488025_10249</name>
</gene>
<dbReference type="CDD" id="cd01745">
    <property type="entry name" value="GATase1_2"/>
    <property type="match status" value="1"/>
</dbReference>
<dbReference type="SUPFAM" id="SSF52317">
    <property type="entry name" value="Class I glutamine amidotransferase-like"/>
    <property type="match status" value="1"/>
</dbReference>
<dbReference type="PROSITE" id="PS51273">
    <property type="entry name" value="GATASE_TYPE_1"/>
    <property type="match status" value="1"/>
</dbReference>
<dbReference type="FunFam" id="3.40.50.880:FF:000030">
    <property type="entry name" value="Gamma-glutamyl-gamma-aminobutyrate hydrolase PuuD"/>
    <property type="match status" value="1"/>
</dbReference>
<dbReference type="Proteomes" id="UP000198661">
    <property type="component" value="Unassembled WGS sequence"/>
</dbReference>
<dbReference type="Gene3D" id="3.40.50.880">
    <property type="match status" value="1"/>
</dbReference>
<accession>A0A1I2KMP6</accession>
<sequence length="235" mass="25894">MRRPVIGVTASRDERGTLSVGREYLESVLRAGGLPLIVPYVEGDEPIREIAERIDGLLLTGGGDIDPAWFGEEPIPGLGWVDPGRDHLEIFLIRRMLEERKPILAICRGCQILNVAAGGDMFQDLYRQREDLLQHQQKAPRSHLSHSVEVAEGSLLHRIAGSTAIKVNSFHHQAVRKPAPGFIACAKAKDGVIEGVESVRHPFVLGVQWHPEHLVETDAVSRRLFEAFVQAAASA</sequence>
<dbReference type="STRING" id="201973.SAMN04488025_10249"/>
<evidence type="ECO:0000313" key="2">
    <source>
        <dbReference type="Proteomes" id="UP000198661"/>
    </source>
</evidence>
<protein>
    <submittedName>
        <fullName evidence="1">Putative glutamine amidotransferase</fullName>
    </submittedName>
</protein>
<dbReference type="RefSeq" id="WP_092035494.1">
    <property type="nucleotide sequence ID" value="NZ_FOOK01000002.1"/>
</dbReference>
<name>A0A1I2KMP6_9BACL</name>
<dbReference type="PANTHER" id="PTHR43235">
    <property type="entry name" value="GLUTAMINE AMIDOTRANSFERASE PB2B2.05-RELATED"/>
    <property type="match status" value="1"/>
</dbReference>
<keyword evidence="2" id="KW-1185">Reference proteome</keyword>
<dbReference type="OrthoDB" id="9813383at2"/>
<dbReference type="InterPro" id="IPR044668">
    <property type="entry name" value="PuuD-like"/>
</dbReference>
<dbReference type="EMBL" id="FOOK01000002">
    <property type="protein sequence ID" value="SFF66497.1"/>
    <property type="molecule type" value="Genomic_DNA"/>
</dbReference>
<keyword evidence="1" id="KW-0808">Transferase</keyword>
<reference evidence="1 2" key="1">
    <citation type="submission" date="2016-10" db="EMBL/GenBank/DDBJ databases">
        <authorList>
            <person name="de Groot N.N."/>
        </authorList>
    </citation>
    <scope>NUCLEOTIDE SEQUENCE [LARGE SCALE GENOMIC DNA]</scope>
    <source>
        <strain evidence="1 2">DSM 44945</strain>
    </source>
</reference>
<dbReference type="GO" id="GO:0016740">
    <property type="term" value="F:transferase activity"/>
    <property type="evidence" value="ECO:0007669"/>
    <property type="project" value="UniProtKB-KW"/>
</dbReference>
<organism evidence="1 2">
    <name type="scientific">Planifilum fulgidum</name>
    <dbReference type="NCBI Taxonomy" id="201973"/>
    <lineage>
        <taxon>Bacteria</taxon>
        <taxon>Bacillati</taxon>
        <taxon>Bacillota</taxon>
        <taxon>Bacilli</taxon>
        <taxon>Bacillales</taxon>
        <taxon>Thermoactinomycetaceae</taxon>
        <taxon>Planifilum</taxon>
    </lineage>
</organism>
<dbReference type="GO" id="GO:0033969">
    <property type="term" value="F:gamma-glutamyl-gamma-aminobutyrate hydrolase activity"/>
    <property type="evidence" value="ECO:0007669"/>
    <property type="project" value="TreeGrafter"/>
</dbReference>
<proteinExistence type="predicted"/>
<dbReference type="AlphaFoldDB" id="A0A1I2KMP6"/>
<evidence type="ECO:0000313" key="1">
    <source>
        <dbReference type="EMBL" id="SFF66497.1"/>
    </source>
</evidence>
<dbReference type="InterPro" id="IPR011697">
    <property type="entry name" value="Peptidase_C26"/>
</dbReference>
<dbReference type="PANTHER" id="PTHR43235:SF1">
    <property type="entry name" value="GLUTAMINE AMIDOTRANSFERASE PB2B2.05-RELATED"/>
    <property type="match status" value="1"/>
</dbReference>
<dbReference type="GO" id="GO:0006598">
    <property type="term" value="P:polyamine catabolic process"/>
    <property type="evidence" value="ECO:0007669"/>
    <property type="project" value="TreeGrafter"/>
</dbReference>
<dbReference type="InterPro" id="IPR029062">
    <property type="entry name" value="Class_I_gatase-like"/>
</dbReference>